<feature type="compositionally biased region" description="Polar residues" evidence="1">
    <location>
        <begin position="272"/>
        <end position="281"/>
    </location>
</feature>
<evidence type="ECO:0000313" key="3">
    <source>
        <dbReference type="Proteomes" id="UP001301769"/>
    </source>
</evidence>
<dbReference type="EMBL" id="MU858228">
    <property type="protein sequence ID" value="KAK4208811.1"/>
    <property type="molecule type" value="Genomic_DNA"/>
</dbReference>
<feature type="compositionally biased region" description="Low complexity" evidence="1">
    <location>
        <begin position="259"/>
        <end position="271"/>
    </location>
</feature>
<feature type="compositionally biased region" description="Polar residues" evidence="1">
    <location>
        <begin position="475"/>
        <end position="486"/>
    </location>
</feature>
<protein>
    <recommendedName>
        <fullName evidence="4">Signal peptide-containing protein</fullName>
    </recommendedName>
</protein>
<gene>
    <name evidence="2" type="ORF">QBC37DRAFT_65491</name>
</gene>
<feature type="region of interest" description="Disordered" evidence="1">
    <location>
        <begin position="73"/>
        <end position="139"/>
    </location>
</feature>
<evidence type="ECO:0000256" key="1">
    <source>
        <dbReference type="SAM" id="MobiDB-lite"/>
    </source>
</evidence>
<reference evidence="2" key="2">
    <citation type="submission" date="2023-05" db="EMBL/GenBank/DDBJ databases">
        <authorList>
            <consortium name="Lawrence Berkeley National Laboratory"/>
            <person name="Steindorff A."/>
            <person name="Hensen N."/>
            <person name="Bonometti L."/>
            <person name="Westerberg I."/>
            <person name="Brannstrom I.O."/>
            <person name="Guillou S."/>
            <person name="Cros-Aarteil S."/>
            <person name="Calhoun S."/>
            <person name="Haridas S."/>
            <person name="Kuo A."/>
            <person name="Mondo S."/>
            <person name="Pangilinan J."/>
            <person name="Riley R."/>
            <person name="Labutti K."/>
            <person name="Andreopoulos B."/>
            <person name="Lipzen A."/>
            <person name="Chen C."/>
            <person name="Yanf M."/>
            <person name="Daum C."/>
            <person name="Ng V."/>
            <person name="Clum A."/>
            <person name="Ohm R."/>
            <person name="Martin F."/>
            <person name="Silar P."/>
            <person name="Natvig D."/>
            <person name="Lalanne C."/>
            <person name="Gautier V."/>
            <person name="Ament-Velasquez S.L."/>
            <person name="Kruys A."/>
            <person name="Hutchinson M.I."/>
            <person name="Powell A.J."/>
            <person name="Barry K."/>
            <person name="Miller A.N."/>
            <person name="Grigoriev I.V."/>
            <person name="Debuchy R."/>
            <person name="Gladieux P."/>
            <person name="Thoren M.H."/>
            <person name="Johannesson H."/>
        </authorList>
    </citation>
    <scope>NUCLEOTIDE SEQUENCE</scope>
    <source>
        <strain evidence="2">PSN293</strain>
    </source>
</reference>
<feature type="compositionally biased region" description="Polar residues" evidence="1">
    <location>
        <begin position="97"/>
        <end position="109"/>
    </location>
</feature>
<proteinExistence type="predicted"/>
<organism evidence="2 3">
    <name type="scientific">Rhypophila decipiens</name>
    <dbReference type="NCBI Taxonomy" id="261697"/>
    <lineage>
        <taxon>Eukaryota</taxon>
        <taxon>Fungi</taxon>
        <taxon>Dikarya</taxon>
        <taxon>Ascomycota</taxon>
        <taxon>Pezizomycotina</taxon>
        <taxon>Sordariomycetes</taxon>
        <taxon>Sordariomycetidae</taxon>
        <taxon>Sordariales</taxon>
        <taxon>Naviculisporaceae</taxon>
        <taxon>Rhypophila</taxon>
    </lineage>
</organism>
<feature type="compositionally biased region" description="Polar residues" evidence="1">
    <location>
        <begin position="403"/>
        <end position="449"/>
    </location>
</feature>
<evidence type="ECO:0000313" key="2">
    <source>
        <dbReference type="EMBL" id="KAK4208811.1"/>
    </source>
</evidence>
<evidence type="ECO:0008006" key="4">
    <source>
        <dbReference type="Google" id="ProtNLM"/>
    </source>
</evidence>
<comment type="caution">
    <text evidence="2">The sequence shown here is derived from an EMBL/GenBank/DDBJ whole genome shotgun (WGS) entry which is preliminary data.</text>
</comment>
<dbReference type="Proteomes" id="UP001301769">
    <property type="component" value="Unassembled WGS sequence"/>
</dbReference>
<feature type="compositionally biased region" description="Basic and acidic residues" evidence="1">
    <location>
        <begin position="283"/>
        <end position="294"/>
    </location>
</feature>
<keyword evidence="3" id="KW-1185">Reference proteome</keyword>
<accession>A0AAN6XYA2</accession>
<name>A0AAN6XYA2_9PEZI</name>
<feature type="compositionally biased region" description="Low complexity" evidence="1">
    <location>
        <begin position="117"/>
        <end position="127"/>
    </location>
</feature>
<sequence length="486" mass="53196">MSFPVAVQSAVFYFLACTPCTTIRHRHKAAQRAKKEREEKARIVAEQPHLYQHPDPFNTNPYWAEEIQIGPSLPKKGKAGNASKNTSQRGLTAVSHDGTTSVRTNSQVFGSPDGGRASTTTSPTAASRIGSGPTIVGEEDMAVGTLSKTISSSTADDWNLKRYQREDEELWGTWTGHKLMDAIKQAGTTAGRFVESKLGLEREVTDEDRHNFYFSPRNPPVNDYHPPVVSSKPLHKDGLRWMLQPPPPAKVMEGKVPVSRSASMMSAGSRRTTTTMGSLSRQVGERAFEARLRSGESPFDNELYSTASLNRTRSRRRAATTSTTRTKSRRTTRSNSLSADSEDSSDGMALGRRARRPSYRASATPDIESEDEEDYRPKGLDIFTNPNTGITGSHAGQKPRLSTILSSDATGTIRSSTSENKSESAPRQVENLASSLQENTNRNRVSSPTPVDENTTKSSSQTKEKQQQEGVNGIDTKQPTLASSST</sequence>
<dbReference type="AlphaFoldDB" id="A0AAN6XYA2"/>
<feature type="region of interest" description="Disordered" evidence="1">
    <location>
        <begin position="246"/>
        <end position="486"/>
    </location>
</feature>
<reference evidence="2" key="1">
    <citation type="journal article" date="2023" name="Mol. Phylogenet. Evol.">
        <title>Genome-scale phylogeny and comparative genomics of the fungal order Sordariales.</title>
        <authorList>
            <person name="Hensen N."/>
            <person name="Bonometti L."/>
            <person name="Westerberg I."/>
            <person name="Brannstrom I.O."/>
            <person name="Guillou S."/>
            <person name="Cros-Aarteil S."/>
            <person name="Calhoun S."/>
            <person name="Haridas S."/>
            <person name="Kuo A."/>
            <person name="Mondo S."/>
            <person name="Pangilinan J."/>
            <person name="Riley R."/>
            <person name="LaButti K."/>
            <person name="Andreopoulos B."/>
            <person name="Lipzen A."/>
            <person name="Chen C."/>
            <person name="Yan M."/>
            <person name="Daum C."/>
            <person name="Ng V."/>
            <person name="Clum A."/>
            <person name="Steindorff A."/>
            <person name="Ohm R.A."/>
            <person name="Martin F."/>
            <person name="Silar P."/>
            <person name="Natvig D.O."/>
            <person name="Lalanne C."/>
            <person name="Gautier V."/>
            <person name="Ament-Velasquez S.L."/>
            <person name="Kruys A."/>
            <person name="Hutchinson M.I."/>
            <person name="Powell A.J."/>
            <person name="Barry K."/>
            <person name="Miller A.N."/>
            <person name="Grigoriev I.V."/>
            <person name="Debuchy R."/>
            <person name="Gladieux P."/>
            <person name="Hiltunen Thoren M."/>
            <person name="Johannesson H."/>
        </authorList>
    </citation>
    <scope>NUCLEOTIDE SEQUENCE</scope>
    <source>
        <strain evidence="2">PSN293</strain>
    </source>
</reference>